<keyword evidence="3" id="KW-1185">Reference proteome</keyword>
<name>A0ABQ9NGM3_9PEZI</name>
<organism evidence="2 3">
    <name type="scientific">Coniosporium apollinis</name>
    <dbReference type="NCBI Taxonomy" id="61459"/>
    <lineage>
        <taxon>Eukaryota</taxon>
        <taxon>Fungi</taxon>
        <taxon>Dikarya</taxon>
        <taxon>Ascomycota</taxon>
        <taxon>Pezizomycotina</taxon>
        <taxon>Dothideomycetes</taxon>
        <taxon>Dothideomycetes incertae sedis</taxon>
        <taxon>Coniosporium</taxon>
    </lineage>
</organism>
<feature type="signal peptide" evidence="1">
    <location>
        <begin position="1"/>
        <end position="16"/>
    </location>
</feature>
<reference evidence="2" key="1">
    <citation type="submission" date="2022-10" db="EMBL/GenBank/DDBJ databases">
        <title>Culturing micro-colonial fungi from biological soil crusts in the Mojave desert and describing Neophaeococcomyces mojavensis, and introducing the new genera and species Taxawa tesnikishii.</title>
        <authorList>
            <person name="Kurbessoian T."/>
            <person name="Stajich J.E."/>
        </authorList>
    </citation>
    <scope>NUCLEOTIDE SEQUENCE</scope>
    <source>
        <strain evidence="2">TK_1</strain>
    </source>
</reference>
<evidence type="ECO:0000313" key="2">
    <source>
        <dbReference type="EMBL" id="KAJ9654004.1"/>
    </source>
</evidence>
<evidence type="ECO:0000256" key="1">
    <source>
        <dbReference type="SAM" id="SignalP"/>
    </source>
</evidence>
<accession>A0ABQ9NGM3</accession>
<gene>
    <name evidence="2" type="ORF">H2201_009062</name>
</gene>
<evidence type="ECO:0000313" key="3">
    <source>
        <dbReference type="Proteomes" id="UP001172684"/>
    </source>
</evidence>
<proteinExistence type="predicted"/>
<feature type="chain" id="PRO_5045796570" evidence="1">
    <location>
        <begin position="17"/>
        <end position="127"/>
    </location>
</feature>
<dbReference type="EMBL" id="JAPDRL010000275">
    <property type="protein sequence ID" value="KAJ9654004.1"/>
    <property type="molecule type" value="Genomic_DNA"/>
</dbReference>
<protein>
    <submittedName>
        <fullName evidence="2">Uncharacterized protein</fullName>
    </submittedName>
</protein>
<sequence length="127" mass="14338">MQLSFASLLLPILAVALPTDMSARSPLEAAVQERQVDTSRRYCLTGWDQRNFRGRSYRQCCFYGQCCGITNELLVNRLFSAKASGVAGVYLYTDNVCQRNSNRRLIDQEGWRDLSSAPAYHSMNMDG</sequence>
<comment type="caution">
    <text evidence="2">The sequence shown here is derived from an EMBL/GenBank/DDBJ whole genome shotgun (WGS) entry which is preliminary data.</text>
</comment>
<dbReference type="Proteomes" id="UP001172684">
    <property type="component" value="Unassembled WGS sequence"/>
</dbReference>
<keyword evidence="1" id="KW-0732">Signal</keyword>